<evidence type="ECO:0000313" key="4">
    <source>
        <dbReference type="Proteomes" id="UP000252107"/>
    </source>
</evidence>
<reference evidence="3" key="1">
    <citation type="submission" date="2016-04" db="EMBL/GenBank/DDBJ databases">
        <authorList>
            <person name="Tabuchi Yagui T.R."/>
        </authorList>
    </citation>
    <scope>NUCLEOTIDE SEQUENCE [LARGE SCALE GENOMIC DNA]</scope>
    <source>
        <strain evidence="3">NIES-26</strain>
    </source>
</reference>
<comment type="caution">
    <text evidence="3">The sequence shown here is derived from an EMBL/GenBank/DDBJ whole genome shotgun (WGS) entry which is preliminary data.</text>
</comment>
<keyword evidence="1" id="KW-0732">Signal</keyword>
<dbReference type="EMBL" id="LXQD01000303">
    <property type="protein sequence ID" value="RCJ27681.1"/>
    <property type="molecule type" value="Genomic_DNA"/>
</dbReference>
<name>A0A367QVD3_9NOSO</name>
<feature type="signal peptide" evidence="1">
    <location>
        <begin position="1"/>
        <end position="32"/>
    </location>
</feature>
<dbReference type="InterPro" id="IPR052354">
    <property type="entry name" value="Cell_Wall_Dynamics_Protein"/>
</dbReference>
<keyword evidence="4" id="KW-1185">Reference proteome</keyword>
<evidence type="ECO:0000313" key="3">
    <source>
        <dbReference type="EMBL" id="RCJ27681.1"/>
    </source>
</evidence>
<organism evidence="3 4">
    <name type="scientific">Nostoc minutum NIES-26</name>
    <dbReference type="NCBI Taxonomy" id="1844469"/>
    <lineage>
        <taxon>Bacteria</taxon>
        <taxon>Bacillati</taxon>
        <taxon>Cyanobacteriota</taxon>
        <taxon>Cyanophyceae</taxon>
        <taxon>Nostocales</taxon>
        <taxon>Nostocaceae</taxon>
        <taxon>Nostoc</taxon>
    </lineage>
</organism>
<evidence type="ECO:0000259" key="2">
    <source>
        <dbReference type="Pfam" id="PF08239"/>
    </source>
</evidence>
<gene>
    <name evidence="3" type="ORF">A6770_25400</name>
</gene>
<proteinExistence type="predicted"/>
<feature type="chain" id="PRO_5016925863" description="SH3b domain-containing protein" evidence="1">
    <location>
        <begin position="33"/>
        <end position="102"/>
    </location>
</feature>
<sequence length="102" mass="11398">MLKLFNKRFLTLAVLMASSVTGYISCDLPALAESEACEYWEVTATSINVRDNNSTRAKIIATLPKGAVIQLHGWSQDGKWADISTQQYQGWVFADYLKCYGN</sequence>
<dbReference type="InterPro" id="IPR003646">
    <property type="entry name" value="SH3-like_bac-type"/>
</dbReference>
<protein>
    <recommendedName>
        <fullName evidence="2">SH3b domain-containing protein</fullName>
    </recommendedName>
</protein>
<dbReference type="Pfam" id="PF08239">
    <property type="entry name" value="SH3_3"/>
    <property type="match status" value="1"/>
</dbReference>
<accession>A0A367QVD3</accession>
<dbReference type="PANTHER" id="PTHR34408">
    <property type="entry name" value="FAMILY PROTEIN, PUTATIVE-RELATED"/>
    <property type="match status" value="1"/>
</dbReference>
<dbReference type="AlphaFoldDB" id="A0A367QVD3"/>
<dbReference type="PANTHER" id="PTHR34408:SF1">
    <property type="entry name" value="GLYCOSYL HYDROLASE FAMILY 19 DOMAIN-CONTAINING PROTEIN HI_1415"/>
    <property type="match status" value="1"/>
</dbReference>
<dbReference type="Proteomes" id="UP000252107">
    <property type="component" value="Unassembled WGS sequence"/>
</dbReference>
<evidence type="ECO:0000256" key="1">
    <source>
        <dbReference type="SAM" id="SignalP"/>
    </source>
</evidence>
<dbReference type="Gene3D" id="2.30.30.40">
    <property type="entry name" value="SH3 Domains"/>
    <property type="match status" value="1"/>
</dbReference>
<feature type="domain" description="SH3b" evidence="2">
    <location>
        <begin position="46"/>
        <end position="98"/>
    </location>
</feature>